<feature type="transmembrane region" description="Helical" evidence="5">
    <location>
        <begin position="399"/>
        <end position="421"/>
    </location>
</feature>
<dbReference type="GO" id="GO:0004497">
    <property type="term" value="F:monooxygenase activity"/>
    <property type="evidence" value="ECO:0007669"/>
    <property type="project" value="InterPro"/>
</dbReference>
<dbReference type="GO" id="GO:0071949">
    <property type="term" value="F:FAD binding"/>
    <property type="evidence" value="ECO:0007669"/>
    <property type="project" value="InterPro"/>
</dbReference>
<evidence type="ECO:0000313" key="7">
    <source>
        <dbReference type="EMBL" id="KAG0316106.1"/>
    </source>
</evidence>
<dbReference type="InterPro" id="IPR002938">
    <property type="entry name" value="FAD-bd"/>
</dbReference>
<keyword evidence="4" id="KW-0560">Oxidoreductase</keyword>
<dbReference type="EMBL" id="JAAAIN010000329">
    <property type="protein sequence ID" value="KAG0316106.1"/>
    <property type="molecule type" value="Genomic_DNA"/>
</dbReference>
<keyword evidence="5" id="KW-0472">Membrane</keyword>
<keyword evidence="5" id="KW-0812">Transmembrane</keyword>
<evidence type="ECO:0000256" key="1">
    <source>
        <dbReference type="ARBA" id="ARBA00007992"/>
    </source>
</evidence>
<evidence type="ECO:0000313" key="8">
    <source>
        <dbReference type="Proteomes" id="UP000823405"/>
    </source>
</evidence>
<dbReference type="Pfam" id="PF01494">
    <property type="entry name" value="FAD_binding_3"/>
    <property type="match status" value="2"/>
</dbReference>
<proteinExistence type="inferred from homology"/>
<evidence type="ECO:0000256" key="3">
    <source>
        <dbReference type="ARBA" id="ARBA00022827"/>
    </source>
</evidence>
<gene>
    <name evidence="7" type="ORF">BGZ97_007396</name>
</gene>
<dbReference type="PRINTS" id="PR00420">
    <property type="entry name" value="RNGMNOXGNASE"/>
</dbReference>
<dbReference type="OrthoDB" id="655030at2759"/>
<dbReference type="PANTHER" id="PTHR47356">
    <property type="entry name" value="FAD-DEPENDENT MONOOXYGENASE ASQG-RELATED"/>
    <property type="match status" value="1"/>
</dbReference>
<accession>A0A9P6UQ98</accession>
<keyword evidence="5" id="KW-1133">Transmembrane helix</keyword>
<dbReference type="PANTHER" id="PTHR47356:SF2">
    <property type="entry name" value="FAD-BINDING DOMAIN-CONTAINING PROTEIN-RELATED"/>
    <property type="match status" value="1"/>
</dbReference>
<keyword evidence="3" id="KW-0274">FAD</keyword>
<keyword evidence="8" id="KW-1185">Reference proteome</keyword>
<dbReference type="Proteomes" id="UP000823405">
    <property type="component" value="Unassembled WGS sequence"/>
</dbReference>
<feature type="domain" description="FAD-binding" evidence="6">
    <location>
        <begin position="304"/>
        <end position="388"/>
    </location>
</feature>
<dbReference type="AlphaFoldDB" id="A0A9P6UQ98"/>
<comment type="caution">
    <text evidence="7">The sequence shown here is derived from an EMBL/GenBank/DDBJ whole genome shotgun (WGS) entry which is preliminary data.</text>
</comment>
<evidence type="ECO:0000259" key="6">
    <source>
        <dbReference type="Pfam" id="PF01494"/>
    </source>
</evidence>
<organism evidence="7 8">
    <name type="scientific">Linnemannia gamsii</name>
    <dbReference type="NCBI Taxonomy" id="64522"/>
    <lineage>
        <taxon>Eukaryota</taxon>
        <taxon>Fungi</taxon>
        <taxon>Fungi incertae sedis</taxon>
        <taxon>Mucoromycota</taxon>
        <taxon>Mortierellomycotina</taxon>
        <taxon>Mortierellomycetes</taxon>
        <taxon>Mortierellales</taxon>
        <taxon>Mortierellaceae</taxon>
        <taxon>Linnemannia</taxon>
    </lineage>
</organism>
<sequence>MSDTHNKPTVLIVGAGLGGLMLGALLERQGVLYTILERAAAVKPLGSAMTVGPVLLAIFQQLGIYEDFLAVGKYMTHIKMHNESLQPLRPTDYTPVEEQTGYGFYVVTRPVLYKLILKLVPPPKILFGKKVVSITETDDKVTVRTSDNARYEGDILVGADGAHSTVRHHLYEKLKNKGELPKSDQEDLPFSCTCLVGQTRTLDPEELPLLKEPVCQFLSVMSDDKPYSWATFTTSENKLAFMVVNYLETKTSKAAIESRQEGSKSEEWGPFAAQAMCEETSKFPIPTGNGKMTLGDIYDLTPKEMISKVMLEEKVFDTWYSGRIVLLGDSCHKLNPAGGQGAANAFHDAVALANLLYTLPTNALHDVLQVFEEYHAERHPAAKESFENSQLFSKIMDRGVGGAIALFFVTHTPFWLWKILLGKTVRSRPQIGYIPIIPATGSIPPAVSPSTEKARVVFERLQHQHADSF</sequence>
<comment type="similarity">
    <text evidence="1">Belongs to the paxM FAD-dependent monooxygenase family.</text>
</comment>
<dbReference type="SUPFAM" id="SSF51905">
    <property type="entry name" value="FAD/NAD(P)-binding domain"/>
    <property type="match status" value="1"/>
</dbReference>
<name>A0A9P6UQ98_9FUNG</name>
<evidence type="ECO:0000256" key="2">
    <source>
        <dbReference type="ARBA" id="ARBA00022630"/>
    </source>
</evidence>
<keyword evidence="2" id="KW-0285">Flavoprotein</keyword>
<dbReference type="InterPro" id="IPR036188">
    <property type="entry name" value="FAD/NAD-bd_sf"/>
</dbReference>
<protein>
    <recommendedName>
        <fullName evidence="6">FAD-binding domain-containing protein</fullName>
    </recommendedName>
</protein>
<evidence type="ECO:0000256" key="5">
    <source>
        <dbReference type="SAM" id="Phobius"/>
    </source>
</evidence>
<dbReference type="Gene3D" id="3.50.50.60">
    <property type="entry name" value="FAD/NAD(P)-binding domain"/>
    <property type="match status" value="1"/>
</dbReference>
<feature type="domain" description="FAD-binding" evidence="6">
    <location>
        <begin position="9"/>
        <end position="178"/>
    </location>
</feature>
<evidence type="ECO:0000256" key="4">
    <source>
        <dbReference type="ARBA" id="ARBA00023002"/>
    </source>
</evidence>
<reference evidence="7" key="1">
    <citation type="journal article" date="2020" name="Fungal Divers.">
        <title>Resolving the Mortierellaceae phylogeny through synthesis of multi-gene phylogenetics and phylogenomics.</title>
        <authorList>
            <person name="Vandepol N."/>
            <person name="Liber J."/>
            <person name="Desiro A."/>
            <person name="Na H."/>
            <person name="Kennedy M."/>
            <person name="Barry K."/>
            <person name="Grigoriev I.V."/>
            <person name="Miller A.N."/>
            <person name="O'Donnell K."/>
            <person name="Stajich J.E."/>
            <person name="Bonito G."/>
        </authorList>
    </citation>
    <scope>NUCLEOTIDE SEQUENCE</scope>
    <source>
        <strain evidence="7">NVP60</strain>
    </source>
</reference>
<dbReference type="InterPro" id="IPR050562">
    <property type="entry name" value="FAD_mOase_fung"/>
</dbReference>